<dbReference type="InterPro" id="IPR018236">
    <property type="entry name" value="SAICAR_synthetase_CS"/>
</dbReference>
<dbReference type="GO" id="GO:0004639">
    <property type="term" value="F:phosphoribosylaminoimidazolesuccinocarboxamide synthase activity"/>
    <property type="evidence" value="ECO:0007669"/>
    <property type="project" value="UniProtKB-UniRule"/>
</dbReference>
<keyword evidence="4 8" id="KW-0547">Nucleotide-binding</keyword>
<dbReference type="PROSITE" id="PS01057">
    <property type="entry name" value="SAICAR_SYNTHETASE_1"/>
    <property type="match status" value="1"/>
</dbReference>
<dbReference type="Proteomes" id="UP000184233">
    <property type="component" value="Unassembled WGS sequence"/>
</dbReference>
<dbReference type="GO" id="GO:0005737">
    <property type="term" value="C:cytoplasm"/>
    <property type="evidence" value="ECO:0007669"/>
    <property type="project" value="TreeGrafter"/>
</dbReference>
<feature type="domain" description="SAICAR synthetase/ADE2 N-terminal" evidence="9">
    <location>
        <begin position="15"/>
        <end position="267"/>
    </location>
</feature>
<keyword evidence="3 8" id="KW-0436">Ligase</keyword>
<proteinExistence type="inferred from homology"/>
<evidence type="ECO:0000256" key="8">
    <source>
        <dbReference type="HAMAP-Rule" id="MF_00137"/>
    </source>
</evidence>
<dbReference type="Pfam" id="PF01259">
    <property type="entry name" value="SAICAR_synt"/>
    <property type="match status" value="1"/>
</dbReference>
<organism evidence="10 11">
    <name type="scientific">Candidatus Kapaibacterium thiocyanatum</name>
    <dbReference type="NCBI Taxonomy" id="1895771"/>
    <lineage>
        <taxon>Bacteria</taxon>
        <taxon>Pseudomonadati</taxon>
        <taxon>Candidatus Kapaibacteriota</taxon>
        <taxon>Candidatus Kapaibacteriia</taxon>
        <taxon>Candidatus Kapaibacteriales</taxon>
        <taxon>Candidatus Kapaibacteriaceae</taxon>
        <taxon>Candidatus Kapaibacterium</taxon>
    </lineage>
</organism>
<evidence type="ECO:0000256" key="3">
    <source>
        <dbReference type="ARBA" id="ARBA00022598"/>
    </source>
</evidence>
<evidence type="ECO:0000256" key="6">
    <source>
        <dbReference type="ARBA" id="ARBA00022840"/>
    </source>
</evidence>
<evidence type="ECO:0000256" key="7">
    <source>
        <dbReference type="ARBA" id="ARBA00048475"/>
    </source>
</evidence>
<dbReference type="CDD" id="cd01414">
    <property type="entry name" value="SAICAR_synt_Sc"/>
    <property type="match status" value="1"/>
</dbReference>
<dbReference type="NCBIfam" id="TIGR00081">
    <property type="entry name" value="purC"/>
    <property type="match status" value="1"/>
</dbReference>
<dbReference type="InterPro" id="IPR001636">
    <property type="entry name" value="SAICAR_synth"/>
</dbReference>
<dbReference type="GO" id="GO:0006189">
    <property type="term" value="P:'de novo' IMP biosynthetic process"/>
    <property type="evidence" value="ECO:0007669"/>
    <property type="project" value="UniProtKB-UniRule"/>
</dbReference>
<dbReference type="NCBIfam" id="NF010568">
    <property type="entry name" value="PRK13961.1"/>
    <property type="match status" value="1"/>
</dbReference>
<comment type="catalytic activity">
    <reaction evidence="7 8">
        <text>5-amino-1-(5-phospho-D-ribosyl)imidazole-4-carboxylate + L-aspartate + ATP = (2S)-2-[5-amino-1-(5-phospho-beta-D-ribosyl)imidazole-4-carboxamido]succinate + ADP + phosphate + 2 H(+)</text>
        <dbReference type="Rhea" id="RHEA:22628"/>
        <dbReference type="ChEBI" id="CHEBI:15378"/>
        <dbReference type="ChEBI" id="CHEBI:29991"/>
        <dbReference type="ChEBI" id="CHEBI:30616"/>
        <dbReference type="ChEBI" id="CHEBI:43474"/>
        <dbReference type="ChEBI" id="CHEBI:58443"/>
        <dbReference type="ChEBI" id="CHEBI:77657"/>
        <dbReference type="ChEBI" id="CHEBI:456216"/>
        <dbReference type="EC" id="6.3.2.6"/>
    </reaction>
</comment>
<dbReference type="EMBL" id="MKVH01000019">
    <property type="protein sequence ID" value="OJX58244.1"/>
    <property type="molecule type" value="Genomic_DNA"/>
</dbReference>
<dbReference type="STRING" id="1895771.BGO89_03165"/>
<evidence type="ECO:0000256" key="4">
    <source>
        <dbReference type="ARBA" id="ARBA00022741"/>
    </source>
</evidence>
<comment type="similarity">
    <text evidence="2 8">Belongs to the SAICAR synthetase family.</text>
</comment>
<evidence type="ECO:0000256" key="1">
    <source>
        <dbReference type="ARBA" id="ARBA00004672"/>
    </source>
</evidence>
<protein>
    <recommendedName>
        <fullName evidence="8">Phosphoribosylaminoimidazole-succinocarboxamide synthase</fullName>
        <ecNumber evidence="8">6.3.2.6</ecNumber>
    </recommendedName>
    <alternativeName>
        <fullName evidence="8">SAICAR synthetase</fullName>
    </alternativeName>
</protein>
<gene>
    <name evidence="8" type="primary">purC</name>
    <name evidence="10" type="ORF">BGO89_03165</name>
</gene>
<dbReference type="FunFam" id="3.30.470.20:FF:000015">
    <property type="entry name" value="Phosphoribosylaminoimidazole-succinocarboxamide synthase"/>
    <property type="match status" value="1"/>
</dbReference>
<dbReference type="PANTHER" id="PTHR43700:SF1">
    <property type="entry name" value="PHOSPHORIBOSYLAMINOIMIDAZOLE-SUCCINOCARBOXAMIDE SYNTHASE"/>
    <property type="match status" value="1"/>
</dbReference>
<dbReference type="Gene3D" id="3.30.470.20">
    <property type="entry name" value="ATP-grasp fold, B domain"/>
    <property type="match status" value="1"/>
</dbReference>
<dbReference type="HAMAP" id="MF_00137">
    <property type="entry name" value="SAICAR_synth"/>
    <property type="match status" value="1"/>
</dbReference>
<evidence type="ECO:0000313" key="11">
    <source>
        <dbReference type="Proteomes" id="UP000184233"/>
    </source>
</evidence>
<comment type="caution">
    <text evidence="10">The sequence shown here is derived from an EMBL/GenBank/DDBJ whole genome shotgun (WGS) entry which is preliminary data.</text>
</comment>
<keyword evidence="6 8" id="KW-0067">ATP-binding</keyword>
<dbReference type="AlphaFoldDB" id="A0A1M3L082"/>
<dbReference type="UniPathway" id="UPA00074">
    <property type="reaction ID" value="UER00131"/>
</dbReference>
<reference evidence="10 11" key="1">
    <citation type="submission" date="2016-09" db="EMBL/GenBank/DDBJ databases">
        <title>Genome-resolved meta-omics ties microbial dynamics to process performance in biotechnology for thiocyanate degradation.</title>
        <authorList>
            <person name="Kantor R.S."/>
            <person name="Huddy R.J."/>
            <person name="Iyer R."/>
            <person name="Thomas B.C."/>
            <person name="Brown C.T."/>
            <person name="Anantharaman K."/>
            <person name="Tringe S."/>
            <person name="Hettich R.L."/>
            <person name="Harrison S.T."/>
            <person name="Banfield J.F."/>
        </authorList>
    </citation>
    <scope>NUCLEOTIDE SEQUENCE [LARGE SCALE GENOMIC DNA]</scope>
    <source>
        <strain evidence="10">59-99</strain>
    </source>
</reference>
<dbReference type="PANTHER" id="PTHR43700">
    <property type="entry name" value="PHOSPHORIBOSYLAMINOIMIDAZOLE-SUCCINOCARBOXAMIDE SYNTHASE"/>
    <property type="match status" value="1"/>
</dbReference>
<dbReference type="InterPro" id="IPR028923">
    <property type="entry name" value="SAICAR_synt/ADE2_N"/>
</dbReference>
<evidence type="ECO:0000256" key="2">
    <source>
        <dbReference type="ARBA" id="ARBA00010190"/>
    </source>
</evidence>
<name>A0A1M3L082_9BACT</name>
<accession>A0A1M3L082</accession>
<sequence length="296" mass="33163">MPAVHTTAIGRYPLFRRGKVRDVYDLGDRLMMVATDRISAFDVVMNETIPDKGALLTQISAWWFDTLRHIVPHHLLSTDVDTVDGLTDDERIMLRGRTMIVRKTAPLPVECVVRGYLAGSGWKEYRNDTTVCGIPLPGGLRESSKLPTPIFTPATKAEEGHDENIAFEQACDILGEDIARQVRDISIALYNAAATDVAAKGLILADTKFEFGQLDDGTVILIDEALTPDSSRYWLAADYVPGEAQHNFDKQILRDWLETTDWNKQYPPPTVPDAVVSGTRAKYIEAFERITGRRWE</sequence>
<keyword evidence="5 8" id="KW-0658">Purine biosynthesis</keyword>
<comment type="pathway">
    <text evidence="1 8">Purine metabolism; IMP biosynthesis via de novo pathway; 5-amino-1-(5-phospho-D-ribosyl)imidazole-4-carboxamide from 5-amino-1-(5-phospho-D-ribosyl)imidazole-4-carboxylate: step 1/2.</text>
</comment>
<dbReference type="PROSITE" id="PS01058">
    <property type="entry name" value="SAICAR_SYNTHETASE_2"/>
    <property type="match status" value="1"/>
</dbReference>
<dbReference type="Gene3D" id="3.30.200.20">
    <property type="entry name" value="Phosphorylase Kinase, domain 1"/>
    <property type="match status" value="1"/>
</dbReference>
<evidence type="ECO:0000259" key="9">
    <source>
        <dbReference type="Pfam" id="PF01259"/>
    </source>
</evidence>
<evidence type="ECO:0000256" key="5">
    <source>
        <dbReference type="ARBA" id="ARBA00022755"/>
    </source>
</evidence>
<dbReference type="EC" id="6.3.2.6" evidence="8"/>
<evidence type="ECO:0000313" key="10">
    <source>
        <dbReference type="EMBL" id="OJX58244.1"/>
    </source>
</evidence>
<dbReference type="SUPFAM" id="SSF56104">
    <property type="entry name" value="SAICAR synthase-like"/>
    <property type="match status" value="1"/>
</dbReference>
<dbReference type="GO" id="GO:0005524">
    <property type="term" value="F:ATP binding"/>
    <property type="evidence" value="ECO:0007669"/>
    <property type="project" value="UniProtKB-KW"/>
</dbReference>